<evidence type="ECO:0000313" key="11">
    <source>
        <dbReference type="Proteomes" id="UP000247099"/>
    </source>
</evidence>
<feature type="transmembrane region" description="Helical" evidence="7">
    <location>
        <begin position="6"/>
        <end position="25"/>
    </location>
</feature>
<accession>A0A317ZIS2</accession>
<feature type="transmembrane region" description="Helical" evidence="7">
    <location>
        <begin position="118"/>
        <end position="136"/>
    </location>
</feature>
<feature type="transmembrane region" description="Helical" evidence="7">
    <location>
        <begin position="145"/>
        <end position="168"/>
    </location>
</feature>
<evidence type="ECO:0000256" key="7">
    <source>
        <dbReference type="SAM" id="Phobius"/>
    </source>
</evidence>
<dbReference type="GO" id="GO:0016020">
    <property type="term" value="C:membrane"/>
    <property type="evidence" value="ECO:0007669"/>
    <property type="project" value="UniProtKB-SubCell"/>
</dbReference>
<proteinExistence type="inferred from homology"/>
<dbReference type="AlphaFoldDB" id="A0A317ZIS2"/>
<feature type="transmembrane region" description="Helical" evidence="7">
    <location>
        <begin position="338"/>
        <end position="355"/>
    </location>
</feature>
<protein>
    <submittedName>
        <fullName evidence="10">Portal protein</fullName>
    </submittedName>
</protein>
<comment type="caution">
    <text evidence="10">The sequence shown here is derived from an EMBL/GenBank/DDBJ whole genome shotgun (WGS) entry which is preliminary data.</text>
</comment>
<name>A0A317ZIS2_9BACT</name>
<keyword evidence="4 7" id="KW-0812">Transmembrane</keyword>
<keyword evidence="3" id="KW-0813">Transport</keyword>
<keyword evidence="5 7" id="KW-1133">Transmembrane helix</keyword>
<dbReference type="RefSeq" id="WP_110129555.1">
    <property type="nucleotide sequence ID" value="NZ_QHJQ01000001.1"/>
</dbReference>
<dbReference type="Gene3D" id="3.40.50.720">
    <property type="entry name" value="NAD(P)-binding Rossmann-like Domain"/>
    <property type="match status" value="1"/>
</dbReference>
<dbReference type="Proteomes" id="UP000247099">
    <property type="component" value="Unassembled WGS sequence"/>
</dbReference>
<keyword evidence="6 7" id="KW-0472">Membrane</keyword>
<dbReference type="InterPro" id="IPR036291">
    <property type="entry name" value="NAD(P)-bd_dom_sf"/>
</dbReference>
<dbReference type="InterPro" id="IPR003148">
    <property type="entry name" value="RCK_N"/>
</dbReference>
<feature type="transmembrane region" description="Helical" evidence="7">
    <location>
        <begin position="220"/>
        <end position="240"/>
    </location>
</feature>
<feature type="transmembrane region" description="Helical" evidence="7">
    <location>
        <begin position="246"/>
        <end position="264"/>
    </location>
</feature>
<evidence type="ECO:0000256" key="4">
    <source>
        <dbReference type="ARBA" id="ARBA00022692"/>
    </source>
</evidence>
<gene>
    <name evidence="10" type="ORF">DDZ13_00995</name>
</gene>
<dbReference type="GO" id="GO:0006813">
    <property type="term" value="P:potassium ion transport"/>
    <property type="evidence" value="ECO:0007669"/>
    <property type="project" value="InterPro"/>
</dbReference>
<feature type="transmembrane region" description="Helical" evidence="7">
    <location>
        <begin position="59"/>
        <end position="78"/>
    </location>
</feature>
<dbReference type="FunCoup" id="A0A317ZIS2">
    <property type="interactions" value="458"/>
</dbReference>
<dbReference type="Pfam" id="PF02254">
    <property type="entry name" value="TrkA_N"/>
    <property type="match status" value="1"/>
</dbReference>
<dbReference type="InParanoid" id="A0A317ZIS2"/>
<comment type="similarity">
    <text evidence="2">Belongs to the monovalent cation:proton antiporter 2 (CPA2) transporter (TC 2.A.37) family.</text>
</comment>
<sequence>MHGSEYTLLLDLGFIVVGAAAFAFLGKLVRMPSIVAYILAGIFLGPVLGLVEIDHSLELISELGIALLLFLVGLELSLQKIKDLGGVGLALGGLQVTFTALGGFAVATLLGFAPVEAVFLAATVTFSSTVVVIKLLDQKGAMSRLYARISVALFLAQDIVVIVALTILSGLGGGGDLELMSVAKNLGLAFGGMLVLLLVSLLAARYALPKPFAWAARSPDTVFIWALCWCFLVVLLAHVFHLSVEIGAFLAGIAIAQLPIHEDLHRRLHPLMSLFIAVFLVTLGIKMDLSGLGAILPYALALSAFVLLIKPVIVFFILSRMRFSEYTAFQTAVATGQVSEFAFILLALGVASGLVEGTVASLGGLTGLITIGISSYLIIYSEALYAFFRRFRLLALFRAKQEPDHEVIRKNEGHIIVVGMNALGRELVKQLSLRAERVMAIDTDPKKLEGLGAADTVIGSVEYETVIEEIGLRRAKLVISALQIEDTNHLLAYRCRTMRVPCAIHAFDVSVVEDLLDLDTAYLLMPNVDGVVEQREIMEREGIVRAGNS</sequence>
<dbReference type="OrthoDB" id="9781411at2"/>
<dbReference type="Pfam" id="PF00999">
    <property type="entry name" value="Na_H_Exchanger"/>
    <property type="match status" value="1"/>
</dbReference>
<dbReference type="Gene3D" id="1.20.1530.20">
    <property type="match status" value="1"/>
</dbReference>
<feature type="transmembrane region" description="Helical" evidence="7">
    <location>
        <begin position="271"/>
        <end position="289"/>
    </location>
</feature>
<dbReference type="GO" id="GO:0015297">
    <property type="term" value="F:antiporter activity"/>
    <property type="evidence" value="ECO:0007669"/>
    <property type="project" value="InterPro"/>
</dbReference>
<dbReference type="InterPro" id="IPR006153">
    <property type="entry name" value="Cation/H_exchanger_TM"/>
</dbReference>
<dbReference type="PANTHER" id="PTHR42751">
    <property type="entry name" value="SODIUM/HYDROGEN EXCHANGER FAMILY/TRKA DOMAIN PROTEIN"/>
    <property type="match status" value="1"/>
</dbReference>
<evidence type="ECO:0000256" key="2">
    <source>
        <dbReference type="ARBA" id="ARBA00005551"/>
    </source>
</evidence>
<feature type="domain" description="Cation/H+ exchanger transmembrane" evidence="8">
    <location>
        <begin position="23"/>
        <end position="372"/>
    </location>
</feature>
<dbReference type="PANTHER" id="PTHR42751:SF6">
    <property type="entry name" value="CONSERVED INTEGRAL MEMBRANE TRANSPORT PROTEIN-RELATED"/>
    <property type="match status" value="1"/>
</dbReference>
<evidence type="ECO:0000259" key="9">
    <source>
        <dbReference type="Pfam" id="PF02254"/>
    </source>
</evidence>
<feature type="transmembrane region" description="Helical" evidence="7">
    <location>
        <begin position="188"/>
        <end position="208"/>
    </location>
</feature>
<evidence type="ECO:0000256" key="3">
    <source>
        <dbReference type="ARBA" id="ARBA00022448"/>
    </source>
</evidence>
<feature type="transmembrane region" description="Helical" evidence="7">
    <location>
        <begin position="367"/>
        <end position="388"/>
    </location>
</feature>
<evidence type="ECO:0000259" key="8">
    <source>
        <dbReference type="Pfam" id="PF00999"/>
    </source>
</evidence>
<evidence type="ECO:0000313" key="10">
    <source>
        <dbReference type="EMBL" id="PXA05476.1"/>
    </source>
</evidence>
<dbReference type="EMBL" id="QHJQ01000001">
    <property type="protein sequence ID" value="PXA05476.1"/>
    <property type="molecule type" value="Genomic_DNA"/>
</dbReference>
<feature type="transmembrane region" description="Helical" evidence="7">
    <location>
        <begin position="90"/>
        <end position="112"/>
    </location>
</feature>
<comment type="subcellular location">
    <subcellularLocation>
        <location evidence="1">Membrane</location>
        <topology evidence="1">Multi-pass membrane protein</topology>
    </subcellularLocation>
</comment>
<keyword evidence="11" id="KW-1185">Reference proteome</keyword>
<feature type="transmembrane region" description="Helical" evidence="7">
    <location>
        <begin position="34"/>
        <end position="53"/>
    </location>
</feature>
<dbReference type="InterPro" id="IPR038770">
    <property type="entry name" value="Na+/solute_symporter_sf"/>
</dbReference>
<feature type="transmembrane region" description="Helical" evidence="7">
    <location>
        <begin position="295"/>
        <end position="318"/>
    </location>
</feature>
<dbReference type="SUPFAM" id="SSF51735">
    <property type="entry name" value="NAD(P)-binding Rossmann-fold domains"/>
    <property type="match status" value="1"/>
</dbReference>
<organism evidence="10 11">
    <name type="scientific">Coraliomargarita sinensis</name>
    <dbReference type="NCBI Taxonomy" id="2174842"/>
    <lineage>
        <taxon>Bacteria</taxon>
        <taxon>Pseudomonadati</taxon>
        <taxon>Verrucomicrobiota</taxon>
        <taxon>Opitutia</taxon>
        <taxon>Puniceicoccales</taxon>
        <taxon>Coraliomargaritaceae</taxon>
        <taxon>Coraliomargarita</taxon>
    </lineage>
</organism>
<feature type="domain" description="RCK N-terminal" evidence="9">
    <location>
        <begin position="415"/>
        <end position="500"/>
    </location>
</feature>
<evidence type="ECO:0000256" key="5">
    <source>
        <dbReference type="ARBA" id="ARBA00022989"/>
    </source>
</evidence>
<dbReference type="GO" id="GO:1902600">
    <property type="term" value="P:proton transmembrane transport"/>
    <property type="evidence" value="ECO:0007669"/>
    <property type="project" value="InterPro"/>
</dbReference>
<evidence type="ECO:0000256" key="1">
    <source>
        <dbReference type="ARBA" id="ARBA00004141"/>
    </source>
</evidence>
<reference evidence="10 11" key="1">
    <citation type="submission" date="2018-05" db="EMBL/GenBank/DDBJ databases">
        <title>Coraliomargarita sinensis sp. nov., isolated from a marine solar saltern.</title>
        <authorList>
            <person name="Zhou L.Y."/>
        </authorList>
    </citation>
    <scope>NUCLEOTIDE SEQUENCE [LARGE SCALE GENOMIC DNA]</scope>
    <source>
        <strain evidence="10 11">WN38</strain>
    </source>
</reference>
<evidence type="ECO:0000256" key="6">
    <source>
        <dbReference type="ARBA" id="ARBA00023136"/>
    </source>
</evidence>